<feature type="region of interest" description="Disordered" evidence="6">
    <location>
        <begin position="165"/>
        <end position="197"/>
    </location>
</feature>
<evidence type="ECO:0000259" key="8">
    <source>
        <dbReference type="Pfam" id="PF08281"/>
    </source>
</evidence>
<dbReference type="GO" id="GO:0006352">
    <property type="term" value="P:DNA-templated transcription initiation"/>
    <property type="evidence" value="ECO:0007669"/>
    <property type="project" value="InterPro"/>
</dbReference>
<dbReference type="STRING" id="235985.SAMN05414137_10361"/>
<dbReference type="InterPro" id="IPR039425">
    <property type="entry name" value="RNA_pol_sigma-70-like"/>
</dbReference>
<dbReference type="Gene3D" id="1.10.10.10">
    <property type="entry name" value="Winged helix-like DNA-binding domain superfamily/Winged helix DNA-binding domain"/>
    <property type="match status" value="1"/>
</dbReference>
<dbReference type="CDD" id="cd06171">
    <property type="entry name" value="Sigma70_r4"/>
    <property type="match status" value="1"/>
</dbReference>
<evidence type="ECO:0000259" key="7">
    <source>
        <dbReference type="Pfam" id="PF04542"/>
    </source>
</evidence>
<feature type="domain" description="RNA polymerase sigma-70 region 2" evidence="7">
    <location>
        <begin position="11"/>
        <end position="78"/>
    </location>
</feature>
<dbReference type="InterPro" id="IPR036388">
    <property type="entry name" value="WH-like_DNA-bd_sf"/>
</dbReference>
<keyword evidence="2" id="KW-0805">Transcription regulation</keyword>
<dbReference type="Pfam" id="PF08281">
    <property type="entry name" value="Sigma70_r4_2"/>
    <property type="match status" value="1"/>
</dbReference>
<dbReference type="InterPro" id="IPR013324">
    <property type="entry name" value="RNA_pol_sigma_r3/r4-like"/>
</dbReference>
<gene>
    <name evidence="9" type="ORF">SAMN05414137_10361</name>
</gene>
<dbReference type="Gene3D" id="1.10.1740.10">
    <property type="match status" value="1"/>
</dbReference>
<dbReference type="InterPro" id="IPR007627">
    <property type="entry name" value="RNA_pol_sigma70_r2"/>
</dbReference>
<dbReference type="eggNOG" id="COG1595">
    <property type="taxonomic scope" value="Bacteria"/>
</dbReference>
<evidence type="ECO:0000256" key="6">
    <source>
        <dbReference type="SAM" id="MobiDB-lite"/>
    </source>
</evidence>
<dbReference type="GO" id="GO:0016987">
    <property type="term" value="F:sigma factor activity"/>
    <property type="evidence" value="ECO:0007669"/>
    <property type="project" value="UniProtKB-KW"/>
</dbReference>
<protein>
    <submittedName>
        <fullName evidence="9">RNA polymerase sigma-70 factor, ECF subfamily</fullName>
    </submittedName>
</protein>
<evidence type="ECO:0000256" key="4">
    <source>
        <dbReference type="ARBA" id="ARBA00023125"/>
    </source>
</evidence>
<keyword evidence="3" id="KW-0731">Sigma factor</keyword>
<dbReference type="Pfam" id="PF04542">
    <property type="entry name" value="Sigma70_r2"/>
    <property type="match status" value="1"/>
</dbReference>
<dbReference type="EMBL" id="FOAZ01000003">
    <property type="protein sequence ID" value="SEK67251.1"/>
    <property type="molecule type" value="Genomic_DNA"/>
</dbReference>
<dbReference type="PANTHER" id="PTHR43133:SF50">
    <property type="entry name" value="ECF RNA POLYMERASE SIGMA FACTOR SIGM"/>
    <property type="match status" value="1"/>
</dbReference>
<dbReference type="InterPro" id="IPR013249">
    <property type="entry name" value="RNA_pol_sigma70_r4_t2"/>
</dbReference>
<dbReference type="Proteomes" id="UP000183015">
    <property type="component" value="Unassembled WGS sequence"/>
</dbReference>
<sequence length="197" mass="21812">MTEWSDQLAQLVRARGAELSRYGYLLCGDVTEGADLVQEALVRVFARPRRSWTLGDVEGYVRRTMLNDFLDRRRRSQRFTRLLPRLTGPETAPDHSGGAVRRLDVTDALGTLSPRQRACVVLRYYEDLPVAGVAERMGLSQGAVKRYLSDGLARMSTVVDAPWQEGAEQESAEHARPEPPAGPFRAGGRMAGKGIAQ</sequence>
<keyword evidence="4" id="KW-0238">DNA-binding</keyword>
<evidence type="ECO:0000313" key="9">
    <source>
        <dbReference type="EMBL" id="SEK67251.1"/>
    </source>
</evidence>
<dbReference type="PANTHER" id="PTHR43133">
    <property type="entry name" value="RNA POLYMERASE ECF-TYPE SIGMA FACTO"/>
    <property type="match status" value="1"/>
</dbReference>
<evidence type="ECO:0000256" key="2">
    <source>
        <dbReference type="ARBA" id="ARBA00023015"/>
    </source>
</evidence>
<dbReference type="InterPro" id="IPR013325">
    <property type="entry name" value="RNA_pol_sigma_r2"/>
</dbReference>
<dbReference type="SUPFAM" id="SSF88946">
    <property type="entry name" value="Sigma2 domain of RNA polymerase sigma factors"/>
    <property type="match status" value="1"/>
</dbReference>
<name>A0A1H7IXL1_STRJI</name>
<reference evidence="10" key="1">
    <citation type="submission" date="2016-10" db="EMBL/GenBank/DDBJ databases">
        <authorList>
            <person name="Varghese N."/>
        </authorList>
    </citation>
    <scope>NUCLEOTIDE SEQUENCE [LARGE SCALE GENOMIC DNA]</scope>
    <source>
        <strain evidence="10">DSM 45096 / BCRC 16803 / CGMCC 4.1857 / CIP 109030 / JCM 12277 / KCTC 19219 / NBRC 100920 / 33214</strain>
    </source>
</reference>
<organism evidence="9 10">
    <name type="scientific">Streptacidiphilus jiangxiensis</name>
    <dbReference type="NCBI Taxonomy" id="235985"/>
    <lineage>
        <taxon>Bacteria</taxon>
        <taxon>Bacillati</taxon>
        <taxon>Actinomycetota</taxon>
        <taxon>Actinomycetes</taxon>
        <taxon>Kitasatosporales</taxon>
        <taxon>Streptomycetaceae</taxon>
        <taxon>Streptacidiphilus</taxon>
    </lineage>
</organism>
<feature type="domain" description="RNA polymerase sigma factor 70 region 4 type 2" evidence="8">
    <location>
        <begin position="104"/>
        <end position="155"/>
    </location>
</feature>
<dbReference type="RefSeq" id="WP_063773338.1">
    <property type="nucleotide sequence ID" value="NZ_BBPN01000032.1"/>
</dbReference>
<evidence type="ECO:0000256" key="1">
    <source>
        <dbReference type="ARBA" id="ARBA00010641"/>
    </source>
</evidence>
<proteinExistence type="inferred from homology"/>
<dbReference type="AlphaFoldDB" id="A0A1H7IXL1"/>
<evidence type="ECO:0000256" key="5">
    <source>
        <dbReference type="ARBA" id="ARBA00023163"/>
    </source>
</evidence>
<dbReference type="NCBIfam" id="TIGR02937">
    <property type="entry name" value="sigma70-ECF"/>
    <property type="match status" value="1"/>
</dbReference>
<evidence type="ECO:0000313" key="10">
    <source>
        <dbReference type="Proteomes" id="UP000183015"/>
    </source>
</evidence>
<comment type="similarity">
    <text evidence="1">Belongs to the sigma-70 factor family. ECF subfamily.</text>
</comment>
<keyword evidence="5" id="KW-0804">Transcription</keyword>
<dbReference type="GO" id="GO:0003677">
    <property type="term" value="F:DNA binding"/>
    <property type="evidence" value="ECO:0007669"/>
    <property type="project" value="UniProtKB-KW"/>
</dbReference>
<keyword evidence="10" id="KW-1185">Reference proteome</keyword>
<accession>A0A1H7IXL1</accession>
<evidence type="ECO:0000256" key="3">
    <source>
        <dbReference type="ARBA" id="ARBA00023082"/>
    </source>
</evidence>
<dbReference type="SUPFAM" id="SSF88659">
    <property type="entry name" value="Sigma3 and sigma4 domains of RNA polymerase sigma factors"/>
    <property type="match status" value="1"/>
</dbReference>
<dbReference type="InterPro" id="IPR014284">
    <property type="entry name" value="RNA_pol_sigma-70_dom"/>
</dbReference>